<accession>B1XZF4</accession>
<dbReference type="eggNOG" id="COG0845">
    <property type="taxonomic scope" value="Bacteria"/>
</dbReference>
<dbReference type="NCBIfam" id="TIGR01730">
    <property type="entry name" value="RND_mfp"/>
    <property type="match status" value="1"/>
</dbReference>
<dbReference type="InterPro" id="IPR006143">
    <property type="entry name" value="RND_pump_MFP"/>
</dbReference>
<name>B1XZF4_LEPCP</name>
<dbReference type="AlphaFoldDB" id="B1XZF4"/>
<evidence type="ECO:0000259" key="2">
    <source>
        <dbReference type="Pfam" id="PF25989"/>
    </source>
</evidence>
<keyword evidence="4" id="KW-1185">Reference proteome</keyword>
<evidence type="ECO:0000313" key="4">
    <source>
        <dbReference type="Proteomes" id="UP000001693"/>
    </source>
</evidence>
<dbReference type="RefSeq" id="WP_012349258.1">
    <property type="nucleotide sequence ID" value="NC_010524.1"/>
</dbReference>
<evidence type="ECO:0000313" key="3">
    <source>
        <dbReference type="EMBL" id="ACB36517.1"/>
    </source>
</evidence>
<dbReference type="GO" id="GO:0015562">
    <property type="term" value="F:efflux transmembrane transporter activity"/>
    <property type="evidence" value="ECO:0007669"/>
    <property type="project" value="TreeGrafter"/>
</dbReference>
<feature type="domain" description="YknX-like C-terminal permuted SH3-like" evidence="2">
    <location>
        <begin position="349"/>
        <end position="403"/>
    </location>
</feature>
<gene>
    <name evidence="3" type="ordered locus">Lcho_4266</name>
</gene>
<reference evidence="3 4" key="1">
    <citation type="submission" date="2008-03" db="EMBL/GenBank/DDBJ databases">
        <title>Complete sequence of Leptothrix cholodnii SP-6.</title>
        <authorList>
            <consortium name="US DOE Joint Genome Institute"/>
            <person name="Copeland A."/>
            <person name="Lucas S."/>
            <person name="Lapidus A."/>
            <person name="Glavina del Rio T."/>
            <person name="Dalin E."/>
            <person name="Tice H."/>
            <person name="Bruce D."/>
            <person name="Goodwin L."/>
            <person name="Pitluck S."/>
            <person name="Chertkov O."/>
            <person name="Brettin T."/>
            <person name="Detter J.C."/>
            <person name="Han C."/>
            <person name="Kuske C.R."/>
            <person name="Schmutz J."/>
            <person name="Larimer F."/>
            <person name="Land M."/>
            <person name="Hauser L."/>
            <person name="Kyrpides N."/>
            <person name="Lykidis A."/>
            <person name="Emerson D."/>
            <person name="Richardson P."/>
        </authorList>
    </citation>
    <scope>NUCLEOTIDE SEQUENCE [LARGE SCALE GENOMIC DNA]</scope>
    <source>
        <strain evidence="4">ATCC 51168 / LMG 8142 / SP-6</strain>
    </source>
</reference>
<dbReference type="OrthoDB" id="9791520at2"/>
<sequence precursor="true">MNRKTLLIAAAGAVALAAMLGWAFAPRPVEVEIATAGIGPFETTLDEDARTRLRERYVVSAPLAGRLQRVTLREGDAVEAGAVLATLRPVLSPMLDERTLREQQARVGAAEAGVAQARSGVGAAQVALERAALQLRRTEQLAQQGFVAPTQVDTDRLAVQAAQQGLDAATEAGHVASHALDQARAALGAVRSAGTGRADGAPFALRAPLSARVLKVHHTSEATVALGAPLIELGDTTQMEIVAELLTTDALLARPGSAVRIERWGGPAVLQGRVRRIEPAAFTKVSALGVEEQRVNVLIDITSPGAEWAALGDGYRVGVRIVTRSESAVLRVPVSAVFPLPAGEAAASPGHAVFVVDAGHARLQPVKVAERNGSLAWIEQGLAAGAEVIVYPPASVADGVRVKRRGV</sequence>
<dbReference type="Pfam" id="PF25989">
    <property type="entry name" value="YknX_C"/>
    <property type="match status" value="1"/>
</dbReference>
<protein>
    <submittedName>
        <fullName evidence="3">Efflux transporter, RND family, MFP subunit</fullName>
    </submittedName>
</protein>
<dbReference type="STRING" id="395495.Lcho_4266"/>
<dbReference type="GO" id="GO:1990281">
    <property type="term" value="C:efflux pump complex"/>
    <property type="evidence" value="ECO:0007669"/>
    <property type="project" value="TreeGrafter"/>
</dbReference>
<dbReference type="PANTHER" id="PTHR30469:SF15">
    <property type="entry name" value="HLYD FAMILY OF SECRETION PROTEINS"/>
    <property type="match status" value="1"/>
</dbReference>
<dbReference type="Proteomes" id="UP000001693">
    <property type="component" value="Chromosome"/>
</dbReference>
<proteinExistence type="inferred from homology"/>
<organism evidence="3 4">
    <name type="scientific">Leptothrix cholodnii (strain ATCC 51168 / LMG 8142 / SP-6)</name>
    <name type="common">Leptothrix discophora (strain SP-6)</name>
    <dbReference type="NCBI Taxonomy" id="395495"/>
    <lineage>
        <taxon>Bacteria</taxon>
        <taxon>Pseudomonadati</taxon>
        <taxon>Pseudomonadota</taxon>
        <taxon>Betaproteobacteria</taxon>
        <taxon>Burkholderiales</taxon>
        <taxon>Sphaerotilaceae</taxon>
        <taxon>Leptothrix</taxon>
    </lineage>
</organism>
<dbReference type="InterPro" id="IPR058637">
    <property type="entry name" value="YknX-like_C"/>
</dbReference>
<evidence type="ECO:0000256" key="1">
    <source>
        <dbReference type="ARBA" id="ARBA00009477"/>
    </source>
</evidence>
<dbReference type="Gene3D" id="2.40.420.20">
    <property type="match status" value="1"/>
</dbReference>
<comment type="similarity">
    <text evidence="1">Belongs to the membrane fusion protein (MFP) (TC 8.A.1) family.</text>
</comment>
<dbReference type="Gene3D" id="1.10.287.470">
    <property type="entry name" value="Helix hairpin bin"/>
    <property type="match status" value="1"/>
</dbReference>
<dbReference type="EMBL" id="CP001013">
    <property type="protein sequence ID" value="ACB36517.1"/>
    <property type="molecule type" value="Genomic_DNA"/>
</dbReference>
<dbReference type="PANTHER" id="PTHR30469">
    <property type="entry name" value="MULTIDRUG RESISTANCE PROTEIN MDTA"/>
    <property type="match status" value="1"/>
</dbReference>
<dbReference type="HOGENOM" id="CLU_018816_14_5_4"/>
<dbReference type="Gene3D" id="2.40.50.100">
    <property type="match status" value="1"/>
</dbReference>
<dbReference type="KEGG" id="lch:Lcho_4266"/>